<protein>
    <submittedName>
        <fullName evidence="1">Uncharacterized protein</fullName>
    </submittedName>
</protein>
<evidence type="ECO:0000313" key="1">
    <source>
        <dbReference type="EMBL" id="RDV24850.1"/>
    </source>
</evidence>
<dbReference type="EMBL" id="QRHA01000008">
    <property type="protein sequence ID" value="RDV24850.1"/>
    <property type="molecule type" value="Genomic_DNA"/>
</dbReference>
<dbReference type="AlphaFoldDB" id="A0A3D8M5I6"/>
<proteinExistence type="predicted"/>
<comment type="caution">
    <text evidence="1">The sequence shown here is derived from an EMBL/GenBank/DDBJ whole genome shotgun (WGS) entry which is preliminary data.</text>
</comment>
<evidence type="ECO:0000313" key="2">
    <source>
        <dbReference type="Proteomes" id="UP000256561"/>
    </source>
</evidence>
<keyword evidence="2" id="KW-1185">Reference proteome</keyword>
<sequence>MLKAHGSLDFRWVGSVLVIESAGVINFEATRERRESFYTLLARRPSPNWCRLDHFTDHNVLATPEAMDAMRRSLMWSKQLGCVQVGSVGGNALVQQAFQRSVEEVPLAYQEFTDLATGVTSLQGYLIARKPSS</sequence>
<name>A0A3D8M5I6_9ALTE</name>
<accession>A0A3D8M5I6</accession>
<dbReference type="Proteomes" id="UP000256561">
    <property type="component" value="Unassembled WGS sequence"/>
</dbReference>
<gene>
    <name evidence="1" type="ORF">DXV75_12305</name>
</gene>
<reference evidence="2" key="1">
    <citation type="submission" date="2018-08" db="EMBL/GenBank/DDBJ databases">
        <authorList>
            <person name="Zhang J."/>
            <person name="Du Z.-J."/>
        </authorList>
    </citation>
    <scope>NUCLEOTIDE SEQUENCE [LARGE SCALE GENOMIC DNA]</scope>
    <source>
        <strain evidence="2">KCTC 52655</strain>
    </source>
</reference>
<organism evidence="1 2">
    <name type="scientific">Alteromonas aestuariivivens</name>
    <dbReference type="NCBI Taxonomy" id="1938339"/>
    <lineage>
        <taxon>Bacteria</taxon>
        <taxon>Pseudomonadati</taxon>
        <taxon>Pseudomonadota</taxon>
        <taxon>Gammaproteobacteria</taxon>
        <taxon>Alteromonadales</taxon>
        <taxon>Alteromonadaceae</taxon>
        <taxon>Alteromonas/Salinimonas group</taxon>
        <taxon>Alteromonas</taxon>
    </lineage>
</organism>
<dbReference type="RefSeq" id="WP_115593720.1">
    <property type="nucleotide sequence ID" value="NZ_QRHA01000008.1"/>
</dbReference>
<dbReference type="OrthoDB" id="5768127at2"/>